<dbReference type="InterPro" id="IPR007247">
    <property type="entry name" value="Ureidogly_lyase"/>
</dbReference>
<comment type="catalytic activity">
    <reaction evidence="4">
        <text>(S)-ureidoglycolate = urea + glyoxylate</text>
        <dbReference type="Rhea" id="RHEA:11304"/>
        <dbReference type="ChEBI" id="CHEBI:16199"/>
        <dbReference type="ChEBI" id="CHEBI:36655"/>
        <dbReference type="ChEBI" id="CHEBI:57296"/>
        <dbReference type="EC" id="4.3.2.3"/>
    </reaction>
</comment>
<dbReference type="InterPro" id="IPR047233">
    <property type="entry name" value="UAH_cupin"/>
</dbReference>
<dbReference type="PANTHER" id="PTHR21221:SF1">
    <property type="entry name" value="UREIDOGLYCOLATE LYASE"/>
    <property type="match status" value="1"/>
</dbReference>
<keyword evidence="7" id="KW-1185">Reference proteome</keyword>
<organism evidence="6 7">
    <name type="scientific">Colletotrichum tanaceti</name>
    <dbReference type="NCBI Taxonomy" id="1306861"/>
    <lineage>
        <taxon>Eukaryota</taxon>
        <taxon>Fungi</taxon>
        <taxon>Dikarya</taxon>
        <taxon>Ascomycota</taxon>
        <taxon>Pezizomycotina</taxon>
        <taxon>Sordariomycetes</taxon>
        <taxon>Hypocreomycetidae</taxon>
        <taxon>Glomerellales</taxon>
        <taxon>Glomerellaceae</taxon>
        <taxon>Colletotrichum</taxon>
        <taxon>Colletotrichum destructivum species complex</taxon>
    </lineage>
</organism>
<feature type="compositionally biased region" description="Basic and acidic residues" evidence="5">
    <location>
        <begin position="1"/>
        <end position="11"/>
    </location>
</feature>
<evidence type="ECO:0000256" key="4">
    <source>
        <dbReference type="ARBA" id="ARBA00047684"/>
    </source>
</evidence>
<reference evidence="6 7" key="1">
    <citation type="journal article" date="2019" name="PLoS ONE">
        <title>Comparative genome analysis indicates high evolutionary potential of pathogenicity genes in Colletotrichum tanaceti.</title>
        <authorList>
            <person name="Lelwala R.V."/>
            <person name="Korhonen P.K."/>
            <person name="Young N.D."/>
            <person name="Scott J.B."/>
            <person name="Ades P.A."/>
            <person name="Gasser R.B."/>
            <person name="Taylor P.W.J."/>
        </authorList>
    </citation>
    <scope>NUCLEOTIDE SEQUENCE [LARGE SCALE GENOMIC DNA]</scope>
    <source>
        <strain evidence="6">BRIP57314</strain>
    </source>
</reference>
<dbReference type="Pfam" id="PF04115">
    <property type="entry name" value="Ureidogly_lyase"/>
    <property type="match status" value="1"/>
</dbReference>
<dbReference type="GO" id="GO:0050385">
    <property type="term" value="F:ureidoglycolate lyase activity"/>
    <property type="evidence" value="ECO:0007669"/>
    <property type="project" value="UniProtKB-EC"/>
</dbReference>
<dbReference type="CDD" id="cd20298">
    <property type="entry name" value="cupin_UAH"/>
    <property type="match status" value="1"/>
</dbReference>
<keyword evidence="2" id="KW-0659">Purine metabolism</keyword>
<evidence type="ECO:0000256" key="3">
    <source>
        <dbReference type="ARBA" id="ARBA00023239"/>
    </source>
</evidence>
<evidence type="ECO:0000256" key="5">
    <source>
        <dbReference type="SAM" id="MobiDB-lite"/>
    </source>
</evidence>
<evidence type="ECO:0000313" key="6">
    <source>
        <dbReference type="EMBL" id="TKW50399.1"/>
    </source>
</evidence>
<dbReference type="EMBL" id="PJEX01000403">
    <property type="protein sequence ID" value="TKW50399.1"/>
    <property type="molecule type" value="Genomic_DNA"/>
</dbReference>
<gene>
    <name evidence="6" type="ORF">CTA1_1182</name>
</gene>
<name>A0A4U6X6A7_9PEZI</name>
<dbReference type="InterPro" id="IPR024060">
    <property type="entry name" value="Ureidoglycolate_lyase_dom_sf"/>
</dbReference>
<dbReference type="InterPro" id="IPR011051">
    <property type="entry name" value="RmlC_Cupin_sf"/>
</dbReference>
<dbReference type="Gene3D" id="2.60.120.480">
    <property type="entry name" value="Ureidoglycolate hydrolase"/>
    <property type="match status" value="1"/>
</dbReference>
<dbReference type="Proteomes" id="UP000310108">
    <property type="component" value="Unassembled WGS sequence"/>
</dbReference>
<dbReference type="GO" id="GO:0004848">
    <property type="term" value="F:ureidoglycolate hydrolase activity"/>
    <property type="evidence" value="ECO:0007669"/>
    <property type="project" value="InterPro"/>
</dbReference>
<dbReference type="SUPFAM" id="SSF51182">
    <property type="entry name" value="RmlC-like cupins"/>
    <property type="match status" value="1"/>
</dbReference>
<accession>A0A4U6X6A7</accession>
<dbReference type="PANTHER" id="PTHR21221">
    <property type="entry name" value="UREIDOGLYCOLATE HYDROLASE"/>
    <property type="match status" value="1"/>
</dbReference>
<dbReference type="AlphaFoldDB" id="A0A4U6X6A7"/>
<keyword evidence="3 6" id="KW-0456">Lyase</keyword>
<protein>
    <submittedName>
        <fullName evidence="6">Ureidoglycolate lyase</fullName>
    </submittedName>
</protein>
<evidence type="ECO:0000313" key="7">
    <source>
        <dbReference type="Proteomes" id="UP000310108"/>
    </source>
</evidence>
<dbReference type="GO" id="GO:0000256">
    <property type="term" value="P:allantoin catabolic process"/>
    <property type="evidence" value="ECO:0007669"/>
    <property type="project" value="InterPro"/>
</dbReference>
<feature type="region of interest" description="Disordered" evidence="5">
    <location>
        <begin position="72"/>
        <end position="135"/>
    </location>
</feature>
<dbReference type="GO" id="GO:0006144">
    <property type="term" value="P:purine nucleobase metabolic process"/>
    <property type="evidence" value="ECO:0007669"/>
    <property type="project" value="UniProtKB-KW"/>
</dbReference>
<evidence type="ECO:0000256" key="2">
    <source>
        <dbReference type="ARBA" id="ARBA00022631"/>
    </source>
</evidence>
<comment type="subunit">
    <text evidence="1">Homodimer.</text>
</comment>
<sequence>MRRGSRGERGTGRSSPNALKLSPFVGMEAPSSTPPPPPSPKARKLTPTSTTIVRIHRTLSLSLIPPLASHTGHKPLTLTPDSSISQQVSHKLQRSRIASTHTHIRTHTRRRDPTEKERKKTTKPPPMPPPTKLTSPLSLVVTAEPLARGPFAPFGDVIENPHPDVLPSAALPQAVSASFSAVPANQGTAIKYQNVSSPLDLYPQAPSAAPASGSGFGAAASPAKPIVSIFSCAARALDPPSPAPAPPISTLLPYTNAGGPSRAGLFHVRILERHPFTTQTFVPLAASSTSAVPSAAYLVIVAPTLPASAADASLPAPATGGKGRGLPDLSRLRAFVASPGQAVTYGAGTWHAPMVALGPRGSAVDFVVTQFASGVAVEDCQEVELAPEAEGGEGVVVQVPERTPVAAKL</sequence>
<comment type="caution">
    <text evidence="6">The sequence shown here is derived from an EMBL/GenBank/DDBJ whole genome shotgun (WGS) entry which is preliminary data.</text>
</comment>
<evidence type="ECO:0000256" key="1">
    <source>
        <dbReference type="ARBA" id="ARBA00011738"/>
    </source>
</evidence>
<feature type="region of interest" description="Disordered" evidence="5">
    <location>
        <begin position="1"/>
        <end position="48"/>
    </location>
</feature>
<proteinExistence type="predicted"/>
<feature type="compositionally biased region" description="Polar residues" evidence="5">
    <location>
        <begin position="79"/>
        <end position="90"/>
    </location>
</feature>
<dbReference type="STRING" id="1306861.A0A4U6X6A7"/>